<dbReference type="EMBL" id="BMXL01000007">
    <property type="protein sequence ID" value="GHD23886.1"/>
    <property type="molecule type" value="Genomic_DNA"/>
</dbReference>
<name>A0A919CH26_9ACTN</name>
<dbReference type="PROSITE" id="PS50921">
    <property type="entry name" value="ANTAR"/>
    <property type="match status" value="1"/>
</dbReference>
<dbReference type="SUPFAM" id="SSF55781">
    <property type="entry name" value="GAF domain-like"/>
    <property type="match status" value="1"/>
</dbReference>
<dbReference type="InterPro" id="IPR005561">
    <property type="entry name" value="ANTAR"/>
</dbReference>
<accession>A0A919CH26</accession>
<dbReference type="Pfam" id="PF13185">
    <property type="entry name" value="GAF_2"/>
    <property type="match status" value="1"/>
</dbReference>
<keyword evidence="7" id="KW-1185">Reference proteome</keyword>
<dbReference type="Gene3D" id="1.10.10.10">
    <property type="entry name" value="Winged helix-like DNA-binding domain superfamily/Winged helix DNA-binding domain"/>
    <property type="match status" value="1"/>
</dbReference>
<dbReference type="InterPro" id="IPR029016">
    <property type="entry name" value="GAF-like_dom_sf"/>
</dbReference>
<dbReference type="SMART" id="SM01012">
    <property type="entry name" value="ANTAR"/>
    <property type="match status" value="1"/>
</dbReference>
<evidence type="ECO:0000256" key="1">
    <source>
        <dbReference type="ARBA" id="ARBA00022679"/>
    </source>
</evidence>
<dbReference type="SUPFAM" id="SSF52172">
    <property type="entry name" value="CheY-like"/>
    <property type="match status" value="1"/>
</dbReference>
<evidence type="ECO:0000259" key="5">
    <source>
        <dbReference type="PROSITE" id="PS50921"/>
    </source>
</evidence>
<dbReference type="InterPro" id="IPR036388">
    <property type="entry name" value="WH-like_DNA-bd_sf"/>
</dbReference>
<dbReference type="InterPro" id="IPR003018">
    <property type="entry name" value="GAF"/>
</dbReference>
<dbReference type="GO" id="GO:0003723">
    <property type="term" value="F:RNA binding"/>
    <property type="evidence" value="ECO:0007669"/>
    <property type="project" value="InterPro"/>
</dbReference>
<dbReference type="Pfam" id="PF03861">
    <property type="entry name" value="ANTAR"/>
    <property type="match status" value="1"/>
</dbReference>
<feature type="domain" description="ANTAR" evidence="5">
    <location>
        <begin position="175"/>
        <end position="236"/>
    </location>
</feature>
<keyword evidence="1" id="KW-0808">Transferase</keyword>
<keyword evidence="2" id="KW-0418">Kinase</keyword>
<dbReference type="RefSeq" id="WP_017576017.1">
    <property type="nucleotide sequence ID" value="NZ_BMXL01000007.1"/>
</dbReference>
<dbReference type="AlphaFoldDB" id="A0A919CH26"/>
<keyword evidence="4" id="KW-0804">Transcription</keyword>
<gene>
    <name evidence="6" type="ORF">GCM10007147_19630</name>
</gene>
<dbReference type="Proteomes" id="UP000654947">
    <property type="component" value="Unassembled WGS sequence"/>
</dbReference>
<proteinExistence type="predicted"/>
<evidence type="ECO:0000313" key="7">
    <source>
        <dbReference type="Proteomes" id="UP000654947"/>
    </source>
</evidence>
<evidence type="ECO:0000256" key="4">
    <source>
        <dbReference type="ARBA" id="ARBA00023163"/>
    </source>
</evidence>
<dbReference type="PIRSF" id="PIRSF036625">
    <property type="entry name" value="GAF_ANTAR"/>
    <property type="match status" value="1"/>
</dbReference>
<evidence type="ECO:0000256" key="3">
    <source>
        <dbReference type="ARBA" id="ARBA00023015"/>
    </source>
</evidence>
<dbReference type="InterPro" id="IPR011006">
    <property type="entry name" value="CheY-like_superfamily"/>
</dbReference>
<dbReference type="GO" id="GO:0016301">
    <property type="term" value="F:kinase activity"/>
    <property type="evidence" value="ECO:0007669"/>
    <property type="project" value="UniProtKB-KW"/>
</dbReference>
<comment type="caution">
    <text evidence="6">The sequence shown here is derived from an EMBL/GenBank/DDBJ whole genome shotgun (WGS) entry which is preliminary data.</text>
</comment>
<reference evidence="6 7" key="1">
    <citation type="journal article" date="2014" name="Int. J. Syst. Evol. Microbiol.">
        <title>Complete genome sequence of Corynebacterium casei LMG S-19264T (=DSM 44701T), isolated from a smear-ripened cheese.</title>
        <authorList>
            <consortium name="US DOE Joint Genome Institute (JGI-PGF)"/>
            <person name="Walter F."/>
            <person name="Albersmeier A."/>
            <person name="Kalinowski J."/>
            <person name="Ruckert C."/>
        </authorList>
    </citation>
    <scope>NUCLEOTIDE SEQUENCE [LARGE SCALE GENOMIC DNA]</scope>
    <source>
        <strain evidence="6 7">KCTC 19473</strain>
    </source>
</reference>
<evidence type="ECO:0000256" key="2">
    <source>
        <dbReference type="ARBA" id="ARBA00022777"/>
    </source>
</evidence>
<organism evidence="6 7">
    <name type="scientific">Nocardiopsis kunsanensis</name>
    <dbReference type="NCBI Taxonomy" id="141693"/>
    <lineage>
        <taxon>Bacteria</taxon>
        <taxon>Bacillati</taxon>
        <taxon>Actinomycetota</taxon>
        <taxon>Actinomycetes</taxon>
        <taxon>Streptosporangiales</taxon>
        <taxon>Nocardiopsidaceae</taxon>
        <taxon>Nocardiopsis</taxon>
    </lineage>
</organism>
<dbReference type="InterPro" id="IPR012074">
    <property type="entry name" value="GAF_ANTAR"/>
</dbReference>
<dbReference type="Gene3D" id="3.30.450.40">
    <property type="match status" value="1"/>
</dbReference>
<sequence>MWFERLAREFRELGHSESTTVERALDQISRSTAANVPGCSAALVVVWREVTGPDGSVRHVVADYGASHADLPIALEQQYTGGQGPAVEAVRRLRPVQVRDLLRERHRWPRYTSTAIQCGDRSSLTQPSPLPGGERVLTLGMHSGRAEAFDGQALSPLAALLAEHAAAALHAVDRQTDAARESAHMRRAMSARTVIDQAKGIIMHARGCSPDQAFVSLREVAQRNRKKVVDVARDLVAENSDVHRRSGR</sequence>
<protein>
    <recommendedName>
        <fullName evidence="5">ANTAR domain-containing protein</fullName>
    </recommendedName>
</protein>
<evidence type="ECO:0000313" key="6">
    <source>
        <dbReference type="EMBL" id="GHD23886.1"/>
    </source>
</evidence>
<keyword evidence="3" id="KW-0805">Transcription regulation</keyword>